<dbReference type="GeneID" id="106159507"/>
<evidence type="ECO:0000256" key="7">
    <source>
        <dbReference type="PROSITE-ProRule" id="PRU00206"/>
    </source>
</evidence>
<dbReference type="InterPro" id="IPR052491">
    <property type="entry name" value="TNFRSF10"/>
</dbReference>
<dbReference type="GO" id="GO:0009986">
    <property type="term" value="C:cell surface"/>
    <property type="evidence" value="ECO:0007669"/>
    <property type="project" value="TreeGrafter"/>
</dbReference>
<reference evidence="13" key="1">
    <citation type="submission" date="2025-08" db="UniProtKB">
        <authorList>
            <consortium name="RefSeq"/>
        </authorList>
    </citation>
    <scope>IDENTIFICATION</scope>
    <source>
        <tissue evidence="13">Gonads</tissue>
    </source>
</reference>
<sequence length="312" mass="34855">MSVAAMRLMFKALGLLFRVELIVVTPCMGSVINTTETDCDYFTHYKVRLENGDVTCRRCTKCDHSKGEGTIFECQNYTDTICAPCKDGETYSLEYDEATVCDECKSCEEGQEVLENCTRFNDIKCGMCLPGYKYDDVTGDCIKVDIVQVKPKITYAHDQTDLMAVPMKTLVIPSTTELINATPTQPDGKNTNSYVIIIIVLGMAVVSSLVMIVLLRPKCVWQKKNARAEEGNRMISQEHTADDQPLRGYYDNFMSNDPATDDTGLNSRNQDETIVGIAPEPADRVNQCDTESESENCNVHSHHSSEHLYTTT</sequence>
<feature type="domain" description="TNFR-Cys" evidence="11">
    <location>
        <begin position="84"/>
        <end position="125"/>
    </location>
</feature>
<dbReference type="Gene3D" id="2.10.50.10">
    <property type="entry name" value="Tumor Necrosis Factor Receptor, subunit A, domain 2"/>
    <property type="match status" value="2"/>
</dbReference>
<feature type="transmembrane region" description="Helical" evidence="9">
    <location>
        <begin position="194"/>
        <end position="215"/>
    </location>
</feature>
<evidence type="ECO:0000259" key="11">
    <source>
        <dbReference type="PROSITE" id="PS50050"/>
    </source>
</evidence>
<dbReference type="SMART" id="SM00208">
    <property type="entry name" value="TNFR"/>
    <property type="match status" value="2"/>
</dbReference>
<dbReference type="InterPro" id="IPR001368">
    <property type="entry name" value="TNFR/NGFR_Cys_rich_reg"/>
</dbReference>
<keyword evidence="9" id="KW-0812">Transmembrane</keyword>
<keyword evidence="6" id="KW-0325">Glycoprotein</keyword>
<feature type="chain" id="PRO_5010363298" evidence="10">
    <location>
        <begin position="30"/>
        <end position="312"/>
    </location>
</feature>
<evidence type="ECO:0000256" key="6">
    <source>
        <dbReference type="ARBA" id="ARBA00023180"/>
    </source>
</evidence>
<dbReference type="PROSITE" id="PS00652">
    <property type="entry name" value="TNFR_NGFR_1"/>
    <property type="match status" value="2"/>
</dbReference>
<feature type="signal peptide" evidence="10">
    <location>
        <begin position="1"/>
        <end position="29"/>
    </location>
</feature>
<protein>
    <submittedName>
        <fullName evidence="13">Tumor necrosis factor receptor superfamily member 16</fullName>
    </submittedName>
</protein>
<dbReference type="PROSITE" id="PS50050">
    <property type="entry name" value="TNFR_NGFR_2"/>
    <property type="match status" value="1"/>
</dbReference>
<keyword evidence="4 7" id="KW-1015">Disulfide bond</keyword>
<feature type="disulfide bond" evidence="7">
    <location>
        <begin position="104"/>
        <end position="117"/>
    </location>
</feature>
<evidence type="ECO:0000256" key="5">
    <source>
        <dbReference type="ARBA" id="ARBA00023170"/>
    </source>
</evidence>
<evidence type="ECO:0000256" key="10">
    <source>
        <dbReference type="SAM" id="SignalP"/>
    </source>
</evidence>
<dbReference type="Pfam" id="PF00020">
    <property type="entry name" value="TNFR_c6"/>
    <property type="match status" value="1"/>
</dbReference>
<comment type="subcellular location">
    <subcellularLocation>
        <location evidence="1">Membrane</location>
    </subcellularLocation>
</comment>
<dbReference type="InParanoid" id="A0A1S3HZ12"/>
<dbReference type="PANTHER" id="PTHR46330">
    <property type="entry name" value="TUMOR NECROSIS FACTOR RECEPTOR SUPERFAMILY MEMBER 10B"/>
    <property type="match status" value="1"/>
</dbReference>
<dbReference type="GO" id="GO:0005886">
    <property type="term" value="C:plasma membrane"/>
    <property type="evidence" value="ECO:0007669"/>
    <property type="project" value="TreeGrafter"/>
</dbReference>
<dbReference type="RefSeq" id="XP_013391262.1">
    <property type="nucleotide sequence ID" value="XM_013535808.2"/>
</dbReference>
<proteinExistence type="predicted"/>
<keyword evidence="9" id="KW-1133">Transmembrane helix</keyword>
<evidence type="ECO:0000256" key="3">
    <source>
        <dbReference type="ARBA" id="ARBA00023136"/>
    </source>
</evidence>
<keyword evidence="10" id="KW-0732">Signal</keyword>
<comment type="caution">
    <text evidence="7">Lacks conserved residue(s) required for the propagation of feature annotation.</text>
</comment>
<feature type="disulfide bond" evidence="7">
    <location>
        <begin position="107"/>
        <end position="125"/>
    </location>
</feature>
<feature type="repeat" description="TNFR-Cys" evidence="7">
    <location>
        <begin position="84"/>
        <end position="125"/>
    </location>
</feature>
<evidence type="ECO:0000256" key="8">
    <source>
        <dbReference type="SAM" id="MobiDB-lite"/>
    </source>
</evidence>
<keyword evidence="12" id="KW-1185">Reference proteome</keyword>
<dbReference type="OrthoDB" id="10031141at2759"/>
<keyword evidence="3 9" id="KW-0472">Membrane</keyword>
<evidence type="ECO:0000256" key="4">
    <source>
        <dbReference type="ARBA" id="ARBA00023157"/>
    </source>
</evidence>
<evidence type="ECO:0000313" key="13">
    <source>
        <dbReference type="RefSeq" id="XP_013391262.1"/>
    </source>
</evidence>
<dbReference type="AlphaFoldDB" id="A0A1S3HZ12"/>
<dbReference type="PANTHER" id="PTHR46330:SF1">
    <property type="entry name" value="TUMOR NECROSIS FACTOR RECEPTOR SUPERFAMILY MEMBER 10B"/>
    <property type="match status" value="1"/>
</dbReference>
<gene>
    <name evidence="13" type="primary">LOC106159507</name>
</gene>
<accession>A0A1S3HZ12</accession>
<dbReference type="GO" id="GO:0043065">
    <property type="term" value="P:positive regulation of apoptotic process"/>
    <property type="evidence" value="ECO:0007669"/>
    <property type="project" value="TreeGrafter"/>
</dbReference>
<evidence type="ECO:0000256" key="9">
    <source>
        <dbReference type="SAM" id="Phobius"/>
    </source>
</evidence>
<evidence type="ECO:0000313" key="12">
    <source>
        <dbReference type="Proteomes" id="UP000085678"/>
    </source>
</evidence>
<dbReference type="Proteomes" id="UP000085678">
    <property type="component" value="Unplaced"/>
</dbReference>
<evidence type="ECO:0000256" key="2">
    <source>
        <dbReference type="ARBA" id="ARBA00022737"/>
    </source>
</evidence>
<keyword evidence="2" id="KW-0677">Repeat</keyword>
<organism evidence="12 13">
    <name type="scientific">Lingula anatina</name>
    <name type="common">Brachiopod</name>
    <name type="synonym">Lingula unguis</name>
    <dbReference type="NCBI Taxonomy" id="7574"/>
    <lineage>
        <taxon>Eukaryota</taxon>
        <taxon>Metazoa</taxon>
        <taxon>Spiralia</taxon>
        <taxon>Lophotrochozoa</taxon>
        <taxon>Brachiopoda</taxon>
        <taxon>Linguliformea</taxon>
        <taxon>Lingulata</taxon>
        <taxon>Lingulida</taxon>
        <taxon>Linguloidea</taxon>
        <taxon>Lingulidae</taxon>
        <taxon>Lingula</taxon>
    </lineage>
</organism>
<evidence type="ECO:0000256" key="1">
    <source>
        <dbReference type="ARBA" id="ARBA00004370"/>
    </source>
</evidence>
<keyword evidence="5 13" id="KW-0675">Receptor</keyword>
<feature type="region of interest" description="Disordered" evidence="8">
    <location>
        <begin position="290"/>
        <end position="312"/>
    </location>
</feature>
<dbReference type="GO" id="GO:0036462">
    <property type="term" value="P:TRAIL-activated apoptotic signaling pathway"/>
    <property type="evidence" value="ECO:0007669"/>
    <property type="project" value="TreeGrafter"/>
</dbReference>
<dbReference type="KEGG" id="lak:106159507"/>
<name>A0A1S3HZ12_LINAN</name>